<evidence type="ECO:0000259" key="6">
    <source>
        <dbReference type="PROSITE" id="PS50850"/>
    </source>
</evidence>
<feature type="transmembrane region" description="Helical" evidence="5">
    <location>
        <begin position="249"/>
        <end position="268"/>
    </location>
</feature>
<dbReference type="GO" id="GO:0016020">
    <property type="term" value="C:membrane"/>
    <property type="evidence" value="ECO:0007669"/>
    <property type="project" value="UniProtKB-SubCell"/>
</dbReference>
<feature type="transmembrane region" description="Helical" evidence="5">
    <location>
        <begin position="447"/>
        <end position="468"/>
    </location>
</feature>
<keyword evidence="8" id="KW-1185">Reference proteome</keyword>
<dbReference type="OrthoDB" id="3936150at2759"/>
<feature type="transmembrane region" description="Helical" evidence="5">
    <location>
        <begin position="197"/>
        <end position="214"/>
    </location>
</feature>
<reference evidence="7 8" key="1">
    <citation type="journal article" date="2017" name="Curr. Biol.">
        <title>Genome architecture and evolution of a unichromosomal asexual nematode.</title>
        <authorList>
            <person name="Fradin H."/>
            <person name="Zegar C."/>
            <person name="Gutwein M."/>
            <person name="Lucas J."/>
            <person name="Kovtun M."/>
            <person name="Corcoran D."/>
            <person name="Baugh L.R."/>
            <person name="Kiontke K."/>
            <person name="Gunsalus K."/>
            <person name="Fitch D.H."/>
            <person name="Piano F."/>
        </authorList>
    </citation>
    <scope>NUCLEOTIDE SEQUENCE [LARGE SCALE GENOMIC DNA]</scope>
    <source>
        <strain evidence="7">PF1309</strain>
    </source>
</reference>
<protein>
    <recommendedName>
        <fullName evidence="6">Major facilitator superfamily (MFS) profile domain-containing protein</fullName>
    </recommendedName>
</protein>
<dbReference type="GO" id="GO:0022857">
    <property type="term" value="F:transmembrane transporter activity"/>
    <property type="evidence" value="ECO:0007669"/>
    <property type="project" value="InterPro"/>
</dbReference>
<dbReference type="SUPFAM" id="SSF103473">
    <property type="entry name" value="MFS general substrate transporter"/>
    <property type="match status" value="1"/>
</dbReference>
<dbReference type="Gene3D" id="1.20.1250.20">
    <property type="entry name" value="MFS general substrate transporter like domains"/>
    <property type="match status" value="1"/>
</dbReference>
<evidence type="ECO:0000313" key="8">
    <source>
        <dbReference type="Proteomes" id="UP000218231"/>
    </source>
</evidence>
<dbReference type="InterPro" id="IPR036259">
    <property type="entry name" value="MFS_trans_sf"/>
</dbReference>
<feature type="transmembrane region" description="Helical" evidence="5">
    <location>
        <begin position="221"/>
        <end position="243"/>
    </location>
</feature>
<dbReference type="InterPro" id="IPR005828">
    <property type="entry name" value="MFS_sugar_transport-like"/>
</dbReference>
<dbReference type="PANTHER" id="PTHR24064">
    <property type="entry name" value="SOLUTE CARRIER FAMILY 22 MEMBER"/>
    <property type="match status" value="1"/>
</dbReference>
<evidence type="ECO:0000256" key="5">
    <source>
        <dbReference type="SAM" id="Phobius"/>
    </source>
</evidence>
<evidence type="ECO:0000256" key="2">
    <source>
        <dbReference type="ARBA" id="ARBA00022692"/>
    </source>
</evidence>
<feature type="transmembrane region" description="Helical" evidence="5">
    <location>
        <begin position="480"/>
        <end position="504"/>
    </location>
</feature>
<sequence length="582" mass="65703">MRFDDFLYEHLGKIGKYQKIQFFLVCLPTAVVAMHALSWTFSAVEVPSRCALPDEGVDSRFFSDSSKLKIDSCLDGENKRVDISMFGNNGITCKYDSCHYANDSSMCERHVYEHSRVYTATERWDLTCQRSWIKATVQASYYVGQMLGSITFGILGDKIGRKKVFCLAIVIQIACGLSLAWAPWWPLYALFRMGTGFAHPGIFVIAVVIGTELVSPRHRRLASFITSIFFSIGQIILGLEAMFITDYRWLHIIIALPDILFLTYYWLVPESARWLVSRRRFEEADKVLQKAAKMNKTTLPSKWWEQIDTFDTTGKIEKQDQDSSNPLSKCPFDKPTGVDESKKHGFADLFRTPEIRKRMLVAMFLWPTVAMVYYGMAMKANVLGGDIYWNFIFAAIIEIPAVIAVYFLIDRIGRRFLIALGFFLAGTCLIANWALSKSSLADSIPLAIVQMLITKGSIAGTYTAIYTYTPELFPTPIRNTAMGCCSTIARVGAITASYVAFWIVERFGKVYMIIPFGILAVTAALLTIIFLPETMGKHLPDTIEEVESQARKIRILKANKVIDSRGHKLAPIDRPSVQVNDF</sequence>
<dbReference type="EMBL" id="LIAE01007045">
    <property type="protein sequence ID" value="PAV82450.1"/>
    <property type="molecule type" value="Genomic_DNA"/>
</dbReference>
<dbReference type="InterPro" id="IPR020846">
    <property type="entry name" value="MFS_dom"/>
</dbReference>
<dbReference type="Pfam" id="PF00083">
    <property type="entry name" value="Sugar_tr"/>
    <property type="match status" value="1"/>
</dbReference>
<dbReference type="AlphaFoldDB" id="A0A2A2L8E8"/>
<feature type="transmembrane region" description="Helical" evidence="5">
    <location>
        <begin position="388"/>
        <end position="409"/>
    </location>
</feature>
<dbReference type="PROSITE" id="PS50850">
    <property type="entry name" value="MFS"/>
    <property type="match status" value="1"/>
</dbReference>
<evidence type="ECO:0000313" key="7">
    <source>
        <dbReference type="EMBL" id="PAV82450.1"/>
    </source>
</evidence>
<name>A0A2A2L8E8_9BILA</name>
<feature type="transmembrane region" description="Helical" evidence="5">
    <location>
        <begin position="359"/>
        <end position="376"/>
    </location>
</feature>
<feature type="domain" description="Major facilitator superfamily (MFS) profile" evidence="6">
    <location>
        <begin position="82"/>
        <end position="535"/>
    </location>
</feature>
<gene>
    <name evidence="7" type="ORF">WR25_16268</name>
</gene>
<feature type="transmembrane region" description="Helical" evidence="5">
    <location>
        <begin position="510"/>
        <end position="531"/>
    </location>
</feature>
<feature type="transmembrane region" description="Helical" evidence="5">
    <location>
        <begin position="20"/>
        <end position="39"/>
    </location>
</feature>
<dbReference type="STRING" id="2018661.A0A2A2L8E8"/>
<keyword evidence="2 5" id="KW-0812">Transmembrane</keyword>
<comment type="subcellular location">
    <subcellularLocation>
        <location evidence="1">Membrane</location>
        <topology evidence="1">Multi-pass membrane protein</topology>
    </subcellularLocation>
</comment>
<evidence type="ECO:0000256" key="4">
    <source>
        <dbReference type="ARBA" id="ARBA00023136"/>
    </source>
</evidence>
<keyword evidence="3 5" id="KW-1133">Transmembrane helix</keyword>
<keyword evidence="4 5" id="KW-0472">Membrane</keyword>
<feature type="transmembrane region" description="Helical" evidence="5">
    <location>
        <begin position="416"/>
        <end position="435"/>
    </location>
</feature>
<evidence type="ECO:0000256" key="3">
    <source>
        <dbReference type="ARBA" id="ARBA00022989"/>
    </source>
</evidence>
<dbReference type="CDD" id="cd17317">
    <property type="entry name" value="MFS_SLC22"/>
    <property type="match status" value="1"/>
</dbReference>
<accession>A0A2A2L8E8</accession>
<comment type="caution">
    <text evidence="7">The sequence shown here is derived from an EMBL/GenBank/DDBJ whole genome shotgun (WGS) entry which is preliminary data.</text>
</comment>
<organism evidence="7 8">
    <name type="scientific">Diploscapter pachys</name>
    <dbReference type="NCBI Taxonomy" id="2018661"/>
    <lineage>
        <taxon>Eukaryota</taxon>
        <taxon>Metazoa</taxon>
        <taxon>Ecdysozoa</taxon>
        <taxon>Nematoda</taxon>
        <taxon>Chromadorea</taxon>
        <taxon>Rhabditida</taxon>
        <taxon>Rhabditina</taxon>
        <taxon>Rhabditomorpha</taxon>
        <taxon>Rhabditoidea</taxon>
        <taxon>Rhabditidae</taxon>
        <taxon>Diploscapter</taxon>
    </lineage>
</organism>
<feature type="transmembrane region" description="Helical" evidence="5">
    <location>
        <begin position="164"/>
        <end position="185"/>
    </location>
</feature>
<dbReference type="Proteomes" id="UP000218231">
    <property type="component" value="Unassembled WGS sequence"/>
</dbReference>
<evidence type="ECO:0000256" key="1">
    <source>
        <dbReference type="ARBA" id="ARBA00004141"/>
    </source>
</evidence>
<proteinExistence type="predicted"/>